<evidence type="ECO:0008006" key="3">
    <source>
        <dbReference type="Google" id="ProtNLM"/>
    </source>
</evidence>
<name>A0A3S9N0B8_9FLAO</name>
<dbReference type="EMBL" id="CP034549">
    <property type="protein sequence ID" value="AZQ44857.1"/>
    <property type="molecule type" value="Genomic_DNA"/>
</dbReference>
<dbReference type="Proteomes" id="UP000279600">
    <property type="component" value="Chromosome"/>
</dbReference>
<reference evidence="1 2" key="1">
    <citation type="submission" date="2018-12" db="EMBL/GenBank/DDBJ databases">
        <title>Complete genome of Nonlabens sp. MJ115.</title>
        <authorList>
            <person name="Choi H.S."/>
            <person name="Jung J."/>
        </authorList>
    </citation>
    <scope>NUCLEOTIDE SEQUENCE [LARGE SCALE GENOMIC DNA]</scope>
    <source>
        <strain evidence="1 2">MJ115</strain>
    </source>
</reference>
<sequence length="67" mass="8136">MIKSKTYYTSTEIMEFFNISERTVRYRLLELKKKYKNQPSLLSKSNGKWKIHNCIVKDFAPKRNYNN</sequence>
<dbReference type="AlphaFoldDB" id="A0A3S9N0B8"/>
<protein>
    <recommendedName>
        <fullName evidence="3">HTH domain-containing protein</fullName>
    </recommendedName>
</protein>
<dbReference type="RefSeq" id="WP_126448572.1">
    <property type="nucleotide sequence ID" value="NZ_CP034549.1"/>
</dbReference>
<dbReference type="OrthoDB" id="1340508at2"/>
<accession>A0A3S9N0B8</accession>
<evidence type="ECO:0000313" key="2">
    <source>
        <dbReference type="Proteomes" id="UP000279600"/>
    </source>
</evidence>
<gene>
    <name evidence="1" type="ORF">EJ995_11685</name>
</gene>
<evidence type="ECO:0000313" key="1">
    <source>
        <dbReference type="EMBL" id="AZQ44857.1"/>
    </source>
</evidence>
<dbReference type="KEGG" id="noj:EJ995_11685"/>
<keyword evidence="2" id="KW-1185">Reference proteome</keyword>
<organism evidence="1 2">
    <name type="scientific">Nonlabens ponticola</name>
    <dbReference type="NCBI Taxonomy" id="2496866"/>
    <lineage>
        <taxon>Bacteria</taxon>
        <taxon>Pseudomonadati</taxon>
        <taxon>Bacteroidota</taxon>
        <taxon>Flavobacteriia</taxon>
        <taxon>Flavobacteriales</taxon>
        <taxon>Flavobacteriaceae</taxon>
        <taxon>Nonlabens</taxon>
    </lineage>
</organism>
<proteinExistence type="predicted"/>